<sequence length="137" mass="14755">MGEHLFQVLLVVGPVAPERGLTNVAAPLVLRHAALEEVAEQHGAEPLAAVVLAAQFVVVRQRRLLLVGRFDHVEDFHPRLVPVRPGLGDVEETARLLVEGGQVRLGVETAQAEIHALSVRPCGHLFLAVPAAMVRVP</sequence>
<dbReference type="Proteomes" id="UP001597097">
    <property type="component" value="Unassembled WGS sequence"/>
</dbReference>
<name>A0ABW4H0D3_9ACTN</name>
<evidence type="ECO:0000313" key="1">
    <source>
        <dbReference type="EMBL" id="MFD1547147.1"/>
    </source>
</evidence>
<evidence type="ECO:0000313" key="2">
    <source>
        <dbReference type="Proteomes" id="UP001597097"/>
    </source>
</evidence>
<evidence type="ECO:0008006" key="3">
    <source>
        <dbReference type="Google" id="ProtNLM"/>
    </source>
</evidence>
<organism evidence="1 2">
    <name type="scientific">Nonomuraea guangzhouensis</name>
    <dbReference type="NCBI Taxonomy" id="1291555"/>
    <lineage>
        <taxon>Bacteria</taxon>
        <taxon>Bacillati</taxon>
        <taxon>Actinomycetota</taxon>
        <taxon>Actinomycetes</taxon>
        <taxon>Streptosporangiales</taxon>
        <taxon>Streptosporangiaceae</taxon>
        <taxon>Nonomuraea</taxon>
    </lineage>
</organism>
<dbReference type="RefSeq" id="WP_246652003.1">
    <property type="nucleotide sequence ID" value="NZ_JAHKRM010000014.1"/>
</dbReference>
<protein>
    <recommendedName>
        <fullName evidence="3">Secreted protein</fullName>
    </recommendedName>
</protein>
<keyword evidence="2" id="KW-1185">Reference proteome</keyword>
<dbReference type="EMBL" id="JBHUCM010000072">
    <property type="protein sequence ID" value="MFD1547147.1"/>
    <property type="molecule type" value="Genomic_DNA"/>
</dbReference>
<accession>A0ABW4H0D3</accession>
<proteinExistence type="predicted"/>
<gene>
    <name evidence="1" type="ORF">ACFSJ0_59620</name>
</gene>
<comment type="caution">
    <text evidence="1">The sequence shown here is derived from an EMBL/GenBank/DDBJ whole genome shotgun (WGS) entry which is preliminary data.</text>
</comment>
<reference evidence="2" key="1">
    <citation type="journal article" date="2019" name="Int. J. Syst. Evol. Microbiol.">
        <title>The Global Catalogue of Microorganisms (GCM) 10K type strain sequencing project: providing services to taxonomists for standard genome sequencing and annotation.</title>
        <authorList>
            <consortium name="The Broad Institute Genomics Platform"/>
            <consortium name="The Broad Institute Genome Sequencing Center for Infectious Disease"/>
            <person name="Wu L."/>
            <person name="Ma J."/>
        </authorList>
    </citation>
    <scope>NUCLEOTIDE SEQUENCE [LARGE SCALE GENOMIC DNA]</scope>
    <source>
        <strain evidence="2">CGMCC 1.15399</strain>
    </source>
</reference>